<dbReference type="EMBL" id="PGGS01000125">
    <property type="protein sequence ID" value="PNH08540.1"/>
    <property type="molecule type" value="Genomic_DNA"/>
</dbReference>
<reference evidence="4 5" key="1">
    <citation type="journal article" date="2017" name="Mol. Biol. Evol.">
        <title>The 4-celled Tetrabaena socialis nuclear genome reveals the essential components for genetic control of cell number at the origin of multicellularity in the volvocine lineage.</title>
        <authorList>
            <person name="Featherston J."/>
            <person name="Arakaki Y."/>
            <person name="Hanschen E.R."/>
            <person name="Ferris P.J."/>
            <person name="Michod R.E."/>
            <person name="Olson B.J.S.C."/>
            <person name="Nozaki H."/>
            <person name="Durand P.M."/>
        </authorList>
    </citation>
    <scope>NUCLEOTIDE SEQUENCE [LARGE SCALE GENOMIC DNA]</scope>
    <source>
        <strain evidence="4 5">NIES-571</strain>
    </source>
</reference>
<dbReference type="OrthoDB" id="540296at2759"/>
<dbReference type="GO" id="GO:0006623">
    <property type="term" value="P:protein targeting to vacuole"/>
    <property type="evidence" value="ECO:0007669"/>
    <property type="project" value="TreeGrafter"/>
</dbReference>
<dbReference type="GO" id="GO:0045053">
    <property type="term" value="P:protein retention in Golgi apparatus"/>
    <property type="evidence" value="ECO:0007669"/>
    <property type="project" value="TreeGrafter"/>
</dbReference>
<evidence type="ECO:0000313" key="4">
    <source>
        <dbReference type="EMBL" id="PNH08540.1"/>
    </source>
</evidence>
<protein>
    <recommendedName>
        <fullName evidence="3">Vacuolar protein sorting-associated protein 13 VPS13 adaptor binding domain-containing protein</fullName>
    </recommendedName>
</protein>
<feature type="compositionally biased region" description="Low complexity" evidence="2">
    <location>
        <begin position="122"/>
        <end position="139"/>
    </location>
</feature>
<feature type="compositionally biased region" description="Polar residues" evidence="2">
    <location>
        <begin position="8"/>
        <end position="21"/>
    </location>
</feature>
<dbReference type="PANTHER" id="PTHR16166:SF93">
    <property type="entry name" value="INTERMEMBRANE LIPID TRANSFER PROTEIN VPS13"/>
    <property type="match status" value="1"/>
</dbReference>
<accession>A0A2J8A7S9</accession>
<feature type="compositionally biased region" description="Basic and acidic residues" evidence="2">
    <location>
        <begin position="25"/>
        <end position="39"/>
    </location>
</feature>
<dbReference type="Proteomes" id="UP000236333">
    <property type="component" value="Unassembled WGS sequence"/>
</dbReference>
<organism evidence="4 5">
    <name type="scientific">Tetrabaena socialis</name>
    <dbReference type="NCBI Taxonomy" id="47790"/>
    <lineage>
        <taxon>Eukaryota</taxon>
        <taxon>Viridiplantae</taxon>
        <taxon>Chlorophyta</taxon>
        <taxon>core chlorophytes</taxon>
        <taxon>Chlorophyceae</taxon>
        <taxon>CS clade</taxon>
        <taxon>Chlamydomonadales</taxon>
        <taxon>Tetrabaenaceae</taxon>
        <taxon>Tetrabaena</taxon>
    </lineage>
</organism>
<evidence type="ECO:0000313" key="5">
    <source>
        <dbReference type="Proteomes" id="UP000236333"/>
    </source>
</evidence>
<name>A0A2J8A7S9_9CHLO</name>
<dbReference type="InterPro" id="IPR009543">
    <property type="entry name" value="VPS13_VAB"/>
</dbReference>
<evidence type="ECO:0000256" key="2">
    <source>
        <dbReference type="SAM" id="MobiDB-lite"/>
    </source>
</evidence>
<feature type="domain" description="Vacuolar protein sorting-associated protein 13 VPS13 adaptor binding" evidence="3">
    <location>
        <begin position="300"/>
        <end position="451"/>
    </location>
</feature>
<evidence type="ECO:0000256" key="1">
    <source>
        <dbReference type="ARBA" id="ARBA00006545"/>
    </source>
</evidence>
<sequence>MVVVLSEGQGSPQLRQQTRSQLRPRRMEHDTAMRHEYSIGDKGGPQPPNPSSRTNHNGLLHMSPASSASSSQRSDLESISSCTEAISRLEERGSLSASLMLPLPLPLMLPLMLAAAPEAARSPCTSTTPTADSSSSNNSRYCGGRASVETGWGWTGWEPSTRPLRPQIPLPPMPSVPHGSNISGASPGGVSLTYSAETAIVHAGSAAESGCRFTSGGGAPASAAVAITVAAAGGDLPPLPPGLCGAGQQHRRPLTDSDAEPEDGAPGACGAAKRWFQRGEKTVLVSRLYQFAVEVWPAPNSSVFRRTKIITVKNKYLLLNATGLPIEYKQKGTPDPDCAAYGTGPRFSSRLQHSWRAAWHWDNAHEEQEMMIRPAGGEWEWSGSFKLPDNEDYFGLRIRHRHRREYVIIPVNITVGAAGSVLVTFKSKESMPPYIVINRCRDVVIRLKQADWRGRGAWGHAWEDWDEILPNMHASRLRRCYSADTTLSL</sequence>
<dbReference type="Pfam" id="PF25036">
    <property type="entry name" value="VPS13_VAB"/>
    <property type="match status" value="1"/>
</dbReference>
<keyword evidence="5" id="KW-1185">Reference proteome</keyword>
<comment type="caution">
    <text evidence="4">The sequence shown here is derived from an EMBL/GenBank/DDBJ whole genome shotgun (WGS) entry which is preliminary data.</text>
</comment>
<evidence type="ECO:0000259" key="3">
    <source>
        <dbReference type="Pfam" id="PF25036"/>
    </source>
</evidence>
<feature type="compositionally biased region" description="Low complexity" evidence="2">
    <location>
        <begin position="63"/>
        <end position="73"/>
    </location>
</feature>
<dbReference type="PANTHER" id="PTHR16166">
    <property type="entry name" value="VACUOLAR PROTEIN SORTING-ASSOCIATED PROTEIN VPS13"/>
    <property type="match status" value="1"/>
</dbReference>
<feature type="region of interest" description="Disordered" evidence="2">
    <location>
        <begin position="122"/>
        <end position="142"/>
    </location>
</feature>
<dbReference type="InterPro" id="IPR026847">
    <property type="entry name" value="VPS13"/>
</dbReference>
<feature type="region of interest" description="Disordered" evidence="2">
    <location>
        <begin position="1"/>
        <end position="76"/>
    </location>
</feature>
<dbReference type="AlphaFoldDB" id="A0A2J8A7S9"/>
<feature type="region of interest" description="Disordered" evidence="2">
    <location>
        <begin position="245"/>
        <end position="267"/>
    </location>
</feature>
<proteinExistence type="inferred from homology"/>
<gene>
    <name evidence="4" type="ORF">TSOC_004895</name>
</gene>
<comment type="similarity">
    <text evidence="1">Belongs to the VPS13 family.</text>
</comment>